<reference evidence="2" key="2">
    <citation type="journal article" date="2020" name="Nat. Commun.">
        <title>Large-scale genome sequencing of mycorrhizal fungi provides insights into the early evolution of symbiotic traits.</title>
        <authorList>
            <person name="Miyauchi S."/>
            <person name="Kiss E."/>
            <person name="Kuo A."/>
            <person name="Drula E."/>
            <person name="Kohler A."/>
            <person name="Sanchez-Garcia M."/>
            <person name="Morin E."/>
            <person name="Andreopoulos B."/>
            <person name="Barry K.W."/>
            <person name="Bonito G."/>
            <person name="Buee M."/>
            <person name="Carver A."/>
            <person name="Chen C."/>
            <person name="Cichocki N."/>
            <person name="Clum A."/>
            <person name="Culley D."/>
            <person name="Crous P.W."/>
            <person name="Fauchery L."/>
            <person name="Girlanda M."/>
            <person name="Hayes R.D."/>
            <person name="Keri Z."/>
            <person name="LaButti K."/>
            <person name="Lipzen A."/>
            <person name="Lombard V."/>
            <person name="Magnuson J."/>
            <person name="Maillard F."/>
            <person name="Murat C."/>
            <person name="Nolan M."/>
            <person name="Ohm R.A."/>
            <person name="Pangilinan J."/>
            <person name="Pereira M.F."/>
            <person name="Perotto S."/>
            <person name="Peter M."/>
            <person name="Pfister S."/>
            <person name="Riley R."/>
            <person name="Sitrit Y."/>
            <person name="Stielow J.B."/>
            <person name="Szollosi G."/>
            <person name="Zifcakova L."/>
            <person name="Stursova M."/>
            <person name="Spatafora J.W."/>
            <person name="Tedersoo L."/>
            <person name="Vaario L.M."/>
            <person name="Yamada A."/>
            <person name="Yan M."/>
            <person name="Wang P."/>
            <person name="Xu J."/>
            <person name="Bruns T."/>
            <person name="Baldrian P."/>
            <person name="Vilgalys R."/>
            <person name="Dunand C."/>
            <person name="Henrissat B."/>
            <person name="Grigoriev I.V."/>
            <person name="Hibbett D."/>
            <person name="Nagy L.G."/>
            <person name="Martin F.M."/>
        </authorList>
    </citation>
    <scope>NUCLEOTIDE SEQUENCE</scope>
    <source>
        <strain evidence="2">Prilba</strain>
    </source>
</reference>
<dbReference type="Pfam" id="PF13519">
    <property type="entry name" value="VWA_2"/>
    <property type="match status" value="1"/>
</dbReference>
<dbReference type="OrthoDB" id="2343366at2759"/>
<proteinExistence type="predicted"/>
<evidence type="ECO:0000313" key="2">
    <source>
        <dbReference type="EMBL" id="KAF8466470.1"/>
    </source>
</evidence>
<dbReference type="SUPFAM" id="SSF53300">
    <property type="entry name" value="vWA-like"/>
    <property type="match status" value="1"/>
</dbReference>
<reference evidence="2" key="1">
    <citation type="submission" date="2019-10" db="EMBL/GenBank/DDBJ databases">
        <authorList>
            <consortium name="DOE Joint Genome Institute"/>
            <person name="Kuo A."/>
            <person name="Miyauchi S."/>
            <person name="Kiss E."/>
            <person name="Drula E."/>
            <person name="Kohler A."/>
            <person name="Sanchez-Garcia M."/>
            <person name="Andreopoulos B."/>
            <person name="Barry K.W."/>
            <person name="Bonito G."/>
            <person name="Buee M."/>
            <person name="Carver A."/>
            <person name="Chen C."/>
            <person name="Cichocki N."/>
            <person name="Clum A."/>
            <person name="Culley D."/>
            <person name="Crous P.W."/>
            <person name="Fauchery L."/>
            <person name="Girlanda M."/>
            <person name="Hayes R."/>
            <person name="Keri Z."/>
            <person name="LaButti K."/>
            <person name="Lipzen A."/>
            <person name="Lombard V."/>
            <person name="Magnuson J."/>
            <person name="Maillard F."/>
            <person name="Morin E."/>
            <person name="Murat C."/>
            <person name="Nolan M."/>
            <person name="Ohm R."/>
            <person name="Pangilinan J."/>
            <person name="Pereira M."/>
            <person name="Perotto S."/>
            <person name="Peter M."/>
            <person name="Riley R."/>
            <person name="Sitrit Y."/>
            <person name="Stielow B."/>
            <person name="Szollosi G."/>
            <person name="Zifcakova L."/>
            <person name="Stursova M."/>
            <person name="Spatafora J.W."/>
            <person name="Tedersoo L."/>
            <person name="Vaario L.-M."/>
            <person name="Yamada A."/>
            <person name="Yan M."/>
            <person name="Wang P."/>
            <person name="Xu J."/>
            <person name="Bruns T."/>
            <person name="Baldrian P."/>
            <person name="Vilgalys R."/>
            <person name="Henrissat B."/>
            <person name="Grigoriev I.V."/>
            <person name="Hibbett D."/>
            <person name="Nagy L.G."/>
            <person name="Martin F.M."/>
        </authorList>
    </citation>
    <scope>NUCLEOTIDE SEQUENCE</scope>
    <source>
        <strain evidence="2">Prilba</strain>
    </source>
</reference>
<organism evidence="2 3">
    <name type="scientific">Russula ochroleuca</name>
    <dbReference type="NCBI Taxonomy" id="152965"/>
    <lineage>
        <taxon>Eukaryota</taxon>
        <taxon>Fungi</taxon>
        <taxon>Dikarya</taxon>
        <taxon>Basidiomycota</taxon>
        <taxon>Agaricomycotina</taxon>
        <taxon>Agaricomycetes</taxon>
        <taxon>Russulales</taxon>
        <taxon>Russulaceae</taxon>
        <taxon>Russula</taxon>
    </lineage>
</organism>
<name>A0A9P5JWM3_9AGAM</name>
<dbReference type="InterPro" id="IPR002035">
    <property type="entry name" value="VWF_A"/>
</dbReference>
<dbReference type="CDD" id="cd00198">
    <property type="entry name" value="vWFA"/>
    <property type="match status" value="1"/>
</dbReference>
<dbReference type="EMBL" id="WHVB01000041">
    <property type="protein sequence ID" value="KAF8466470.1"/>
    <property type="molecule type" value="Genomic_DNA"/>
</dbReference>
<keyword evidence="3" id="KW-1185">Reference proteome</keyword>
<evidence type="ECO:0000259" key="1">
    <source>
        <dbReference type="Pfam" id="PF13519"/>
    </source>
</evidence>
<sequence>MCFRSCSMSYSDRGPLARWRDDGPRGLPSNRLGAVYSALHSFWSARRAAVTVDRRTAGARRDAYSVILFNSKTTPILANDITSTPDELSNAVRRHQAFGGRDFSGALQEGRAIMEQNWNAQRTPVMIFLSDAGWSVSDAVIQGLCHSAIQLGNPLSFHSVLFGRASESFYLRKMANVALEIQNSAPCNPRTPPSVPSSFAVAPDTAELVETFLGIAESLRKPRGSLMC</sequence>
<evidence type="ECO:0000313" key="3">
    <source>
        <dbReference type="Proteomes" id="UP000759537"/>
    </source>
</evidence>
<protein>
    <recommendedName>
        <fullName evidence="1">VWFA domain-containing protein</fullName>
    </recommendedName>
</protein>
<gene>
    <name evidence="2" type="ORF">DFH94DRAFT_780806</name>
</gene>
<accession>A0A9P5JWM3</accession>
<dbReference type="InterPro" id="IPR036465">
    <property type="entry name" value="vWFA_dom_sf"/>
</dbReference>
<dbReference type="Proteomes" id="UP000759537">
    <property type="component" value="Unassembled WGS sequence"/>
</dbReference>
<feature type="domain" description="VWFA" evidence="1">
    <location>
        <begin position="30"/>
        <end position="132"/>
    </location>
</feature>
<dbReference type="Gene3D" id="3.40.50.410">
    <property type="entry name" value="von Willebrand factor, type A domain"/>
    <property type="match status" value="1"/>
</dbReference>
<dbReference type="AlphaFoldDB" id="A0A9P5JWM3"/>
<comment type="caution">
    <text evidence="2">The sequence shown here is derived from an EMBL/GenBank/DDBJ whole genome shotgun (WGS) entry which is preliminary data.</text>
</comment>